<evidence type="ECO:0000256" key="1">
    <source>
        <dbReference type="SAM" id="SignalP"/>
    </source>
</evidence>
<dbReference type="Proteomes" id="UP000494115">
    <property type="component" value="Unassembled WGS sequence"/>
</dbReference>
<dbReference type="Pfam" id="PF13663">
    <property type="entry name" value="DUF4148"/>
    <property type="match status" value="1"/>
</dbReference>
<organism evidence="2 3">
    <name type="scientific">Pararobbsia alpina</name>
    <dbReference type="NCBI Taxonomy" id="621374"/>
    <lineage>
        <taxon>Bacteria</taxon>
        <taxon>Pseudomonadati</taxon>
        <taxon>Pseudomonadota</taxon>
        <taxon>Betaproteobacteria</taxon>
        <taxon>Burkholderiales</taxon>
        <taxon>Burkholderiaceae</taxon>
        <taxon>Pararobbsia</taxon>
    </lineage>
</organism>
<protein>
    <recommendedName>
        <fullName evidence="4">DUF4148 domain-containing protein</fullName>
    </recommendedName>
</protein>
<evidence type="ECO:0008006" key="4">
    <source>
        <dbReference type="Google" id="ProtNLM"/>
    </source>
</evidence>
<feature type="signal peptide" evidence="1">
    <location>
        <begin position="1"/>
        <end position="22"/>
    </location>
</feature>
<dbReference type="RefSeq" id="WP_175106892.1">
    <property type="nucleotide sequence ID" value="NZ_CADIKM010000028.1"/>
</dbReference>
<gene>
    <name evidence="2" type="ORF">LMG28138_04376</name>
</gene>
<accession>A0A6S7BSM3</accession>
<dbReference type="EMBL" id="CADIKM010000028">
    <property type="protein sequence ID" value="CAB3798079.1"/>
    <property type="molecule type" value="Genomic_DNA"/>
</dbReference>
<evidence type="ECO:0000313" key="3">
    <source>
        <dbReference type="Proteomes" id="UP000494115"/>
    </source>
</evidence>
<feature type="chain" id="PRO_5029014404" description="DUF4148 domain-containing protein" evidence="1">
    <location>
        <begin position="23"/>
        <end position="88"/>
    </location>
</feature>
<keyword evidence="1" id="KW-0732">Signal</keyword>
<keyword evidence="3" id="KW-1185">Reference proteome</keyword>
<sequence>MKTLAIASFAVLISALASTAMADTSPSTGLTRAQVRAQLVQAERNGTIPTNNVDYPPSAAQIARNRAVYQAQFGKSNEPQQWLQQSNG</sequence>
<proteinExistence type="predicted"/>
<dbReference type="InterPro" id="IPR025421">
    <property type="entry name" value="DUF4148"/>
</dbReference>
<evidence type="ECO:0000313" key="2">
    <source>
        <dbReference type="EMBL" id="CAB3798079.1"/>
    </source>
</evidence>
<name>A0A6S7BSM3_9BURK</name>
<dbReference type="AlphaFoldDB" id="A0A6S7BSM3"/>
<reference evidence="2 3" key="1">
    <citation type="submission" date="2020-04" db="EMBL/GenBank/DDBJ databases">
        <authorList>
            <person name="De Canck E."/>
        </authorList>
    </citation>
    <scope>NUCLEOTIDE SEQUENCE [LARGE SCALE GENOMIC DNA]</scope>
    <source>
        <strain evidence="2 3">LMG 28138</strain>
    </source>
</reference>